<dbReference type="Gene3D" id="2.60.260.20">
    <property type="entry name" value="Urease metallochaperone UreE, N-terminal domain"/>
    <property type="match status" value="2"/>
</dbReference>
<evidence type="ECO:0000313" key="10">
    <source>
        <dbReference type="Proteomes" id="UP000002899"/>
    </source>
</evidence>
<dbReference type="Proteomes" id="UP000002899">
    <property type="component" value="Chromosome I"/>
</dbReference>
<keyword evidence="10" id="KW-1185">Reference proteome</keyword>
<dbReference type="InterPro" id="IPR012724">
    <property type="entry name" value="DnaJ"/>
</dbReference>
<gene>
    <name evidence="9" type="ORF">BMR1_01G02830</name>
</gene>
<reference evidence="9 10" key="1">
    <citation type="journal article" date="2012" name="Nucleic Acids Res.">
        <title>Sequencing of the smallest Apicomplexan genome from the human pathogen Babesia microti.</title>
        <authorList>
            <person name="Cornillot E."/>
            <person name="Hadj-Kaddour K."/>
            <person name="Dassouli A."/>
            <person name="Noel B."/>
            <person name="Ranwez V."/>
            <person name="Vacherie B."/>
            <person name="Augagneur Y."/>
            <person name="Bres V."/>
            <person name="Duclos A."/>
            <person name="Randazzo S."/>
            <person name="Carcy B."/>
            <person name="Debierre-Grockiego F."/>
            <person name="Delbecq S."/>
            <person name="Moubri-Menage K."/>
            <person name="Shams-Eldin H."/>
            <person name="Usmani-Brown S."/>
            <person name="Bringaud F."/>
            <person name="Wincker P."/>
            <person name="Vivares C.P."/>
            <person name="Schwarz R.T."/>
            <person name="Schetters T.P."/>
            <person name="Krause P.J."/>
            <person name="Gorenflot A."/>
            <person name="Berry V."/>
            <person name="Barbe V."/>
            <person name="Ben Mamoun C."/>
        </authorList>
    </citation>
    <scope>NUCLEOTIDE SEQUENCE [LARGE SCALE GENOMIC DNA]</scope>
    <source>
        <strain evidence="9 10">RI</strain>
    </source>
</reference>
<dbReference type="Pfam" id="PF00684">
    <property type="entry name" value="DnaJ_CXXCXGXG"/>
    <property type="match status" value="1"/>
</dbReference>
<dbReference type="GO" id="GO:0008270">
    <property type="term" value="F:zinc ion binding"/>
    <property type="evidence" value="ECO:0007669"/>
    <property type="project" value="UniProtKB-KW"/>
</dbReference>
<dbReference type="PANTHER" id="PTHR43096">
    <property type="entry name" value="DNAJ HOMOLOG 1, MITOCHONDRIAL-RELATED"/>
    <property type="match status" value="1"/>
</dbReference>
<dbReference type="KEGG" id="bmic:BMR1_01G02830"/>
<dbReference type="AlphaFoldDB" id="A0A1N6LX28"/>
<dbReference type="EMBL" id="FO082871">
    <property type="protein sequence ID" value="SIO73422.1"/>
    <property type="molecule type" value="Genomic_DNA"/>
</dbReference>
<feature type="zinc finger region" description="CR-type" evidence="6">
    <location>
        <begin position="197"/>
        <end position="275"/>
    </location>
</feature>
<reference evidence="9 10" key="3">
    <citation type="journal article" date="2016" name="Sci. Rep.">
        <title>Genome-wide diversity and gene expression profiling of Babesia microti isolates identify polymorphic genes that mediate host-pathogen interactions.</title>
        <authorList>
            <person name="Silva J.C."/>
            <person name="Cornillot E."/>
            <person name="McCracken C."/>
            <person name="Usmani-Brown S."/>
            <person name="Dwivedi A."/>
            <person name="Ifeonu O.O."/>
            <person name="Crabtree J."/>
            <person name="Gotia H.T."/>
            <person name="Virji A.Z."/>
            <person name="Reynes C."/>
            <person name="Colinge J."/>
            <person name="Kumar V."/>
            <person name="Lawres L."/>
            <person name="Pazzi J.E."/>
            <person name="Pablo J.V."/>
            <person name="Hung C."/>
            <person name="Brancato J."/>
            <person name="Kumari P."/>
            <person name="Orvis J."/>
            <person name="Tretina K."/>
            <person name="Chibucos M."/>
            <person name="Ott S."/>
            <person name="Sadzewicz L."/>
            <person name="Sengamalay N."/>
            <person name="Shetty A.C."/>
            <person name="Su Q."/>
            <person name="Tallon L."/>
            <person name="Fraser C.M."/>
            <person name="Frutos R."/>
            <person name="Molina D.M."/>
            <person name="Krause P.J."/>
            <person name="Ben Mamoun C."/>
        </authorList>
    </citation>
    <scope>NUCLEOTIDE SEQUENCE [LARGE SCALE GENOMIC DNA]</scope>
    <source>
        <strain evidence="9 10">RI</strain>
    </source>
</reference>
<evidence type="ECO:0000313" key="9">
    <source>
        <dbReference type="EMBL" id="SIO73422.1"/>
    </source>
</evidence>
<dbReference type="Pfam" id="PF00226">
    <property type="entry name" value="DnaJ"/>
    <property type="match status" value="1"/>
</dbReference>
<evidence type="ECO:0000259" key="7">
    <source>
        <dbReference type="PROSITE" id="PS50076"/>
    </source>
</evidence>
<accession>A0A1N6LX28</accession>
<keyword evidence="1 6" id="KW-0479">Metal-binding</keyword>
<dbReference type="FunFam" id="2.60.260.20:FF:000013">
    <property type="entry name" value="DnaJ subfamily B member 11"/>
    <property type="match status" value="1"/>
</dbReference>
<sequence length="436" mass="47687">MGICLLYRAVYMSIGSKYHKCYRNFMALNKLTVITHHNLHSNIRNLHSSAALRIKDPYSVLGIPRTASVMEIKKKFRELAKKYHPDLNSSPDAKQKMAEITSAYDILSDPQKKKFYDQTGVASDDVGGHGANSGFDTSGFDAASGFGFGDSSFMFSDFAEMFSRMASGDTSSSFSGATRGDDIQTEITLKFMEAIRGCSKCIRIPAKIACDDCNGLGRQPGTGVSTCKICNGTGVQRMERGPIIIGVPCRSCSGSGQIVTHPCRACGGTGERAQTKSVQVDVPPGVRQGMQMRIPNQGHVGRRGGKPGHLFLNINIEPHSHFRWIDDNIHVDVPITLKQCLLGGTISVPTLDGVVEMQILPSSQPNSVKTLKGRGPPKMDSNTNGNLLVHLQLQLPVNMSEKQKQLIIEFDNLCEESGTCDERAWKNSKKKSFFSF</sequence>
<feature type="domain" description="J" evidence="7">
    <location>
        <begin position="56"/>
        <end position="120"/>
    </location>
</feature>
<evidence type="ECO:0000256" key="3">
    <source>
        <dbReference type="ARBA" id="ARBA00022771"/>
    </source>
</evidence>
<dbReference type="SUPFAM" id="SSF46565">
    <property type="entry name" value="Chaperone J-domain"/>
    <property type="match status" value="1"/>
</dbReference>
<keyword evidence="3 6" id="KW-0863">Zinc-finger</keyword>
<dbReference type="Pfam" id="PF01556">
    <property type="entry name" value="DnaJ_C"/>
    <property type="match status" value="1"/>
</dbReference>
<dbReference type="GO" id="GO:0005524">
    <property type="term" value="F:ATP binding"/>
    <property type="evidence" value="ECO:0007669"/>
    <property type="project" value="InterPro"/>
</dbReference>
<dbReference type="InterPro" id="IPR008971">
    <property type="entry name" value="HSP40/DnaJ_pept-bd"/>
</dbReference>
<protein>
    <submittedName>
        <fullName evidence="9">Molecular chaperone DnaJ</fullName>
    </submittedName>
</protein>
<dbReference type="GO" id="GO:0005737">
    <property type="term" value="C:cytoplasm"/>
    <property type="evidence" value="ECO:0007669"/>
    <property type="project" value="TreeGrafter"/>
</dbReference>
<proteinExistence type="inferred from homology"/>
<evidence type="ECO:0000256" key="5">
    <source>
        <dbReference type="ARBA" id="ARBA00023186"/>
    </source>
</evidence>
<dbReference type="InterPro" id="IPR001305">
    <property type="entry name" value="HSP_DnaJ_Cys-rich_dom"/>
</dbReference>
<dbReference type="PROSITE" id="PS51188">
    <property type="entry name" value="ZF_CR"/>
    <property type="match status" value="1"/>
</dbReference>
<dbReference type="Gene3D" id="2.10.230.10">
    <property type="entry name" value="Heat shock protein DnaJ, cysteine-rich domain"/>
    <property type="match status" value="1"/>
</dbReference>
<dbReference type="GO" id="GO:0031072">
    <property type="term" value="F:heat shock protein binding"/>
    <property type="evidence" value="ECO:0007669"/>
    <property type="project" value="InterPro"/>
</dbReference>
<reference evidence="9 10" key="2">
    <citation type="journal article" date="2013" name="PLoS ONE">
        <title>Whole genome mapping and re-organization of the nuclear and mitochondrial genomes of Babesia microti isolates.</title>
        <authorList>
            <person name="Cornillot E."/>
            <person name="Dassouli A."/>
            <person name="Garg A."/>
            <person name="Pachikara N."/>
            <person name="Randazzo S."/>
            <person name="Depoix D."/>
            <person name="Carcy B."/>
            <person name="Delbecq S."/>
            <person name="Frutos R."/>
            <person name="Silva J.C."/>
            <person name="Sutton R."/>
            <person name="Krause P.J."/>
            <person name="Mamoun C.B."/>
        </authorList>
    </citation>
    <scope>NUCLEOTIDE SEQUENCE [LARGE SCALE GENOMIC DNA]</scope>
    <source>
        <strain evidence="9 10">RI</strain>
    </source>
</reference>
<keyword evidence="4 6" id="KW-0862">Zinc</keyword>
<dbReference type="CDD" id="cd10747">
    <property type="entry name" value="DnaJ_C"/>
    <property type="match status" value="1"/>
</dbReference>
<dbReference type="InterPro" id="IPR002939">
    <property type="entry name" value="DnaJ_C"/>
</dbReference>
<dbReference type="SUPFAM" id="SSF57938">
    <property type="entry name" value="DnaJ/Hsp40 cysteine-rich domain"/>
    <property type="match status" value="1"/>
</dbReference>
<dbReference type="FunFam" id="2.10.230.10:FF:000002">
    <property type="entry name" value="Molecular chaperone DnaJ"/>
    <property type="match status" value="1"/>
</dbReference>
<dbReference type="GO" id="GO:0009408">
    <property type="term" value="P:response to heat"/>
    <property type="evidence" value="ECO:0007669"/>
    <property type="project" value="InterPro"/>
</dbReference>
<dbReference type="GO" id="GO:0042026">
    <property type="term" value="P:protein refolding"/>
    <property type="evidence" value="ECO:0007669"/>
    <property type="project" value="TreeGrafter"/>
</dbReference>
<dbReference type="OrthoDB" id="10256793at2759"/>
<dbReference type="HAMAP" id="MF_01152">
    <property type="entry name" value="DnaJ"/>
    <property type="match status" value="1"/>
</dbReference>
<dbReference type="CDD" id="cd06257">
    <property type="entry name" value="DnaJ"/>
    <property type="match status" value="1"/>
</dbReference>
<organism evidence="9 10">
    <name type="scientific">Babesia microti (strain RI)</name>
    <dbReference type="NCBI Taxonomy" id="1133968"/>
    <lineage>
        <taxon>Eukaryota</taxon>
        <taxon>Sar</taxon>
        <taxon>Alveolata</taxon>
        <taxon>Apicomplexa</taxon>
        <taxon>Aconoidasida</taxon>
        <taxon>Piroplasmida</taxon>
        <taxon>Babesiidae</taxon>
        <taxon>Babesia</taxon>
    </lineage>
</organism>
<dbReference type="VEuPathDB" id="PiroplasmaDB:BMR1_01G02830"/>
<keyword evidence="5" id="KW-0143">Chaperone</keyword>
<dbReference type="InterPro" id="IPR036410">
    <property type="entry name" value="HSP_DnaJ_Cys-rich_dom_sf"/>
</dbReference>
<dbReference type="PRINTS" id="PR00625">
    <property type="entry name" value="JDOMAIN"/>
</dbReference>
<dbReference type="GO" id="GO:0051082">
    <property type="term" value="F:unfolded protein binding"/>
    <property type="evidence" value="ECO:0007669"/>
    <property type="project" value="InterPro"/>
</dbReference>
<dbReference type="SUPFAM" id="SSF49493">
    <property type="entry name" value="HSP40/DnaJ peptide-binding domain"/>
    <property type="match status" value="2"/>
</dbReference>
<dbReference type="SMART" id="SM00271">
    <property type="entry name" value="DnaJ"/>
    <property type="match status" value="1"/>
</dbReference>
<evidence type="ECO:0000256" key="6">
    <source>
        <dbReference type="PROSITE-ProRule" id="PRU00546"/>
    </source>
</evidence>
<name>A0A1N6LX28_BABMR</name>
<dbReference type="FunFam" id="1.10.287.110:FF:000064">
    <property type="entry name" value="Molecular chaperone DnaJ"/>
    <property type="match status" value="1"/>
</dbReference>
<dbReference type="PANTHER" id="PTHR43096:SF52">
    <property type="entry name" value="DNAJ HOMOLOG 1, MITOCHONDRIAL-RELATED"/>
    <property type="match status" value="1"/>
</dbReference>
<evidence type="ECO:0000256" key="1">
    <source>
        <dbReference type="ARBA" id="ARBA00022723"/>
    </source>
</evidence>
<evidence type="ECO:0000256" key="4">
    <source>
        <dbReference type="ARBA" id="ARBA00022833"/>
    </source>
</evidence>
<dbReference type="Gene3D" id="1.10.287.110">
    <property type="entry name" value="DnaJ domain"/>
    <property type="match status" value="1"/>
</dbReference>
<feature type="domain" description="CR-type" evidence="8">
    <location>
        <begin position="197"/>
        <end position="275"/>
    </location>
</feature>
<dbReference type="InterPro" id="IPR001623">
    <property type="entry name" value="DnaJ_domain"/>
</dbReference>
<dbReference type="PROSITE" id="PS50076">
    <property type="entry name" value="DNAJ_2"/>
    <property type="match status" value="1"/>
</dbReference>
<evidence type="ECO:0000256" key="2">
    <source>
        <dbReference type="ARBA" id="ARBA00022737"/>
    </source>
</evidence>
<dbReference type="GeneID" id="24423638"/>
<dbReference type="InterPro" id="IPR036869">
    <property type="entry name" value="J_dom_sf"/>
</dbReference>
<evidence type="ECO:0000259" key="8">
    <source>
        <dbReference type="PROSITE" id="PS51188"/>
    </source>
</evidence>
<dbReference type="RefSeq" id="XP_021337521.1">
    <property type="nucleotide sequence ID" value="XM_021482932.1"/>
</dbReference>
<keyword evidence="2" id="KW-0677">Repeat</keyword>